<dbReference type="InterPro" id="IPR000914">
    <property type="entry name" value="SBP_5_dom"/>
</dbReference>
<name>A0A8J3TAF4_9ACTN</name>
<dbReference type="Gene3D" id="3.40.190.10">
    <property type="entry name" value="Periplasmic binding protein-like II"/>
    <property type="match status" value="1"/>
</dbReference>
<dbReference type="RefSeq" id="WP_168116425.1">
    <property type="nucleotide sequence ID" value="NZ_BOON01000030.1"/>
</dbReference>
<organism evidence="3 4">
    <name type="scientific">Planosporangium mesophilum</name>
    <dbReference type="NCBI Taxonomy" id="689768"/>
    <lineage>
        <taxon>Bacteria</taxon>
        <taxon>Bacillati</taxon>
        <taxon>Actinomycetota</taxon>
        <taxon>Actinomycetes</taxon>
        <taxon>Micromonosporales</taxon>
        <taxon>Micromonosporaceae</taxon>
        <taxon>Planosporangium</taxon>
    </lineage>
</organism>
<protein>
    <recommendedName>
        <fullName evidence="2">Solute-binding protein family 5 domain-containing protein</fullName>
    </recommendedName>
</protein>
<evidence type="ECO:0000259" key="2">
    <source>
        <dbReference type="Pfam" id="PF00496"/>
    </source>
</evidence>
<proteinExistence type="predicted"/>
<keyword evidence="1" id="KW-0732">Signal</keyword>
<dbReference type="PANTHER" id="PTHR30290:SF65">
    <property type="entry name" value="MONOACYL PHOSPHATIDYLINOSITOL TETRAMANNOSIDE-BINDING PROTEIN LPQW-RELATED"/>
    <property type="match status" value="1"/>
</dbReference>
<dbReference type="Proteomes" id="UP000599074">
    <property type="component" value="Unassembled WGS sequence"/>
</dbReference>
<dbReference type="PROSITE" id="PS51257">
    <property type="entry name" value="PROKAR_LIPOPROTEIN"/>
    <property type="match status" value="1"/>
</dbReference>
<dbReference type="Pfam" id="PF00496">
    <property type="entry name" value="SBP_bac_5"/>
    <property type="match status" value="1"/>
</dbReference>
<dbReference type="PIRSF" id="PIRSF002741">
    <property type="entry name" value="MppA"/>
    <property type="match status" value="1"/>
</dbReference>
<evidence type="ECO:0000256" key="1">
    <source>
        <dbReference type="SAM" id="SignalP"/>
    </source>
</evidence>
<dbReference type="GO" id="GO:0015833">
    <property type="term" value="P:peptide transport"/>
    <property type="evidence" value="ECO:0007669"/>
    <property type="project" value="TreeGrafter"/>
</dbReference>
<evidence type="ECO:0000313" key="3">
    <source>
        <dbReference type="EMBL" id="GII23560.1"/>
    </source>
</evidence>
<feature type="domain" description="Solute-binding protein family 5" evidence="2">
    <location>
        <begin position="109"/>
        <end position="477"/>
    </location>
</feature>
<accession>A0A8J3TAF4</accession>
<dbReference type="GO" id="GO:0043190">
    <property type="term" value="C:ATP-binding cassette (ABC) transporter complex"/>
    <property type="evidence" value="ECO:0007669"/>
    <property type="project" value="InterPro"/>
</dbReference>
<dbReference type="EMBL" id="BOON01000030">
    <property type="protein sequence ID" value="GII23560.1"/>
    <property type="molecule type" value="Genomic_DNA"/>
</dbReference>
<dbReference type="PANTHER" id="PTHR30290">
    <property type="entry name" value="PERIPLASMIC BINDING COMPONENT OF ABC TRANSPORTER"/>
    <property type="match status" value="1"/>
</dbReference>
<keyword evidence="4" id="KW-1185">Reference proteome</keyword>
<feature type="chain" id="PRO_5035243513" description="Solute-binding protein family 5 domain-containing protein" evidence="1">
    <location>
        <begin position="23"/>
        <end position="572"/>
    </location>
</feature>
<dbReference type="GO" id="GO:1904680">
    <property type="term" value="F:peptide transmembrane transporter activity"/>
    <property type="evidence" value="ECO:0007669"/>
    <property type="project" value="TreeGrafter"/>
</dbReference>
<dbReference type="AlphaFoldDB" id="A0A8J3TAF4"/>
<dbReference type="CDD" id="cd08501">
    <property type="entry name" value="PBP2_Lpqw"/>
    <property type="match status" value="1"/>
</dbReference>
<comment type="caution">
    <text evidence="3">The sequence shown here is derived from an EMBL/GenBank/DDBJ whole genome shotgun (WGS) entry which is preliminary data.</text>
</comment>
<sequence>MRTAKRLAGAVAAAGVSLAVVAACGGGGSSDSGKTVSTSFADCATKPNDCNGGATKQGGTLTYAVEKKITGWNLNDAETNTADYVPVMTGITPQAFVVEPDFSVRLNDDLLDSAEQTSTSPQTIVYKIKKEAVWDDGTPISADDFTYAFQTRNSKDCKDCSPASASGYNIIKSVTGSDNGKTVTVVFDSPFPDWKALFDNLQPAHIAKQHGDLATSFKWFNETVPTFSGGPYKISDYQKDVSVTEVPNPKWYGKTKPKLDKLVFRIITDQSQEVPALQNNEVQVIYPQPDQDMVNQVKALAPNVQYSLGTGLTWEHFDLNLKNKFLADKPLRQAIFTALNRQEVIAKTIGQFVPGAKPLNNHNFKPSQDGYKDVVTSTGAGSGDVEKAKKVLTDAGYKGVGTALATPAGEPISLRVTYTASNPLRKATAELFQKQMQAIGLKIDVTPTQTLGPTLTKGDYDVILFAWIGQPFALQGAEQLWGSASDSNYGKWVNPKSDDLLKQATAQVDPKKATDLLNQANQVMADDYYVLPLFQKPTFLAAYSQFANIRDNATTSSPGYNNQEWGLRASAK</sequence>
<dbReference type="SUPFAM" id="SSF53850">
    <property type="entry name" value="Periplasmic binding protein-like II"/>
    <property type="match status" value="1"/>
</dbReference>
<dbReference type="InterPro" id="IPR030678">
    <property type="entry name" value="Peptide/Ni-bd"/>
</dbReference>
<reference evidence="3" key="1">
    <citation type="submission" date="2021-01" db="EMBL/GenBank/DDBJ databases">
        <title>Whole genome shotgun sequence of Planosporangium mesophilum NBRC 109066.</title>
        <authorList>
            <person name="Komaki H."/>
            <person name="Tamura T."/>
        </authorList>
    </citation>
    <scope>NUCLEOTIDE SEQUENCE</scope>
    <source>
        <strain evidence="3">NBRC 109066</strain>
    </source>
</reference>
<feature type="signal peptide" evidence="1">
    <location>
        <begin position="1"/>
        <end position="22"/>
    </location>
</feature>
<dbReference type="GO" id="GO:0042597">
    <property type="term" value="C:periplasmic space"/>
    <property type="evidence" value="ECO:0007669"/>
    <property type="project" value="UniProtKB-ARBA"/>
</dbReference>
<gene>
    <name evidence="3" type="ORF">Pme01_31570</name>
</gene>
<evidence type="ECO:0000313" key="4">
    <source>
        <dbReference type="Proteomes" id="UP000599074"/>
    </source>
</evidence>
<dbReference type="Gene3D" id="3.10.105.10">
    <property type="entry name" value="Dipeptide-binding Protein, Domain 3"/>
    <property type="match status" value="1"/>
</dbReference>
<dbReference type="InterPro" id="IPR039424">
    <property type="entry name" value="SBP_5"/>
</dbReference>
<dbReference type="Gene3D" id="3.90.76.10">
    <property type="entry name" value="Dipeptide-binding Protein, Domain 1"/>
    <property type="match status" value="1"/>
</dbReference>